<dbReference type="SFLD" id="SFLDS00003">
    <property type="entry name" value="Haloacid_Dehalogenase"/>
    <property type="match status" value="1"/>
</dbReference>
<dbReference type="GO" id="GO:0008967">
    <property type="term" value="F:phosphoglycolate phosphatase activity"/>
    <property type="evidence" value="ECO:0007669"/>
    <property type="project" value="TreeGrafter"/>
</dbReference>
<dbReference type="AlphaFoldDB" id="A1CUT1"/>
<dbReference type="VEuPathDB" id="FungiDB:ACLA_087740"/>
<dbReference type="Gene3D" id="1.10.150.240">
    <property type="entry name" value="Putative phosphatase, domain 2"/>
    <property type="match status" value="1"/>
</dbReference>
<protein>
    <submittedName>
        <fullName evidence="1">Haloacid dehalogenase-like hydrolase, putative</fullName>
    </submittedName>
</protein>
<dbReference type="InterPro" id="IPR050155">
    <property type="entry name" value="HAD-like_hydrolase_sf"/>
</dbReference>
<gene>
    <name evidence="1" type="ORF">ACLA_087740</name>
</gene>
<name>A1CUT1_ASPCL</name>
<accession>A1CUT1</accession>
<dbReference type="OrthoDB" id="40579at2759"/>
<dbReference type="Pfam" id="PF13419">
    <property type="entry name" value="HAD_2"/>
    <property type="match status" value="1"/>
</dbReference>
<dbReference type="GO" id="GO:0006281">
    <property type="term" value="P:DNA repair"/>
    <property type="evidence" value="ECO:0007669"/>
    <property type="project" value="TreeGrafter"/>
</dbReference>
<dbReference type="STRING" id="344612.A1CUT1"/>
<reference evidence="1 2" key="1">
    <citation type="journal article" date="2008" name="PLoS Genet.">
        <title>Genomic islands in the pathogenic filamentous fungus Aspergillus fumigatus.</title>
        <authorList>
            <person name="Fedorova N.D."/>
            <person name="Khaldi N."/>
            <person name="Joardar V.S."/>
            <person name="Maiti R."/>
            <person name="Amedeo P."/>
            <person name="Anderson M.J."/>
            <person name="Crabtree J."/>
            <person name="Silva J.C."/>
            <person name="Badger J.H."/>
            <person name="Albarraq A."/>
            <person name="Angiuoli S."/>
            <person name="Bussey H."/>
            <person name="Bowyer P."/>
            <person name="Cotty P.J."/>
            <person name="Dyer P.S."/>
            <person name="Egan A."/>
            <person name="Galens K."/>
            <person name="Fraser-Liggett C.M."/>
            <person name="Haas B.J."/>
            <person name="Inman J.M."/>
            <person name="Kent R."/>
            <person name="Lemieux S."/>
            <person name="Malavazi I."/>
            <person name="Orvis J."/>
            <person name="Roemer T."/>
            <person name="Ronning C.M."/>
            <person name="Sundaram J.P."/>
            <person name="Sutton G."/>
            <person name="Turner G."/>
            <person name="Venter J.C."/>
            <person name="White O.R."/>
            <person name="Whitty B.R."/>
            <person name="Youngman P."/>
            <person name="Wolfe K.H."/>
            <person name="Goldman G.H."/>
            <person name="Wortman J.R."/>
            <person name="Jiang B."/>
            <person name="Denning D.W."/>
            <person name="Nierman W.C."/>
        </authorList>
    </citation>
    <scope>NUCLEOTIDE SEQUENCE [LARGE SCALE GENOMIC DNA]</scope>
    <source>
        <strain evidence="2">ATCC 1007 / CBS 513.65 / DSM 816 / NCTC 3887 / NRRL 1</strain>
    </source>
</reference>
<keyword evidence="1" id="KW-0378">Hydrolase</keyword>
<dbReference type="SFLD" id="SFLDG01129">
    <property type="entry name" value="C1.5:_HAD__Beta-PGM__Phosphata"/>
    <property type="match status" value="1"/>
</dbReference>
<dbReference type="InterPro" id="IPR036412">
    <property type="entry name" value="HAD-like_sf"/>
</dbReference>
<dbReference type="HOGENOM" id="CLU_045011_19_1_1"/>
<sequence>MSSNEHPTLKTPKPKLVIFDFDGTIMDTTEAINTTFYRSFELLLPDFPVPEEALRYRISLGQPAAATFGALWPDTHKSSFDVEKCVATFRAMYDKYGFDLQKPFIHADSVLRAVAERGIPVAIVSNKNVGVIKNTMETHKLTGLVPDELIVGSPMYKTNQKPHPAAYTDVLLPLLKQRYGEDFEHQDGDVLMIGDTVSDLKFAHNIGAKSVWCAYGDGSKEECRSLKPEFMIDQLFDVLAVIDGLQMP</sequence>
<evidence type="ECO:0000313" key="2">
    <source>
        <dbReference type="Proteomes" id="UP000006701"/>
    </source>
</evidence>
<dbReference type="PANTHER" id="PTHR43434">
    <property type="entry name" value="PHOSPHOGLYCOLATE PHOSPHATASE"/>
    <property type="match status" value="1"/>
</dbReference>
<dbReference type="InterPro" id="IPR041492">
    <property type="entry name" value="HAD_2"/>
</dbReference>
<dbReference type="InterPro" id="IPR023198">
    <property type="entry name" value="PGP-like_dom2"/>
</dbReference>
<dbReference type="SUPFAM" id="SSF56784">
    <property type="entry name" value="HAD-like"/>
    <property type="match status" value="1"/>
</dbReference>
<organism evidence="1 2">
    <name type="scientific">Aspergillus clavatus (strain ATCC 1007 / CBS 513.65 / DSM 816 / NCTC 3887 / NRRL 1 / QM 1276 / 107)</name>
    <dbReference type="NCBI Taxonomy" id="344612"/>
    <lineage>
        <taxon>Eukaryota</taxon>
        <taxon>Fungi</taxon>
        <taxon>Dikarya</taxon>
        <taxon>Ascomycota</taxon>
        <taxon>Pezizomycotina</taxon>
        <taxon>Eurotiomycetes</taxon>
        <taxon>Eurotiomycetidae</taxon>
        <taxon>Eurotiales</taxon>
        <taxon>Aspergillaceae</taxon>
        <taxon>Aspergillus</taxon>
        <taxon>Aspergillus subgen. Fumigati</taxon>
    </lineage>
</organism>
<dbReference type="RefSeq" id="XP_001268494.1">
    <property type="nucleotide sequence ID" value="XM_001268493.1"/>
</dbReference>
<evidence type="ECO:0000313" key="1">
    <source>
        <dbReference type="EMBL" id="EAW07068.1"/>
    </source>
</evidence>
<dbReference type="GeneID" id="4699858"/>
<dbReference type="Proteomes" id="UP000006701">
    <property type="component" value="Unassembled WGS sequence"/>
</dbReference>
<proteinExistence type="predicted"/>
<dbReference type="Gene3D" id="3.40.50.1000">
    <property type="entry name" value="HAD superfamily/HAD-like"/>
    <property type="match status" value="1"/>
</dbReference>
<keyword evidence="2" id="KW-1185">Reference proteome</keyword>
<dbReference type="eggNOG" id="ENOG502SJGU">
    <property type="taxonomic scope" value="Eukaryota"/>
</dbReference>
<dbReference type="EMBL" id="DS027060">
    <property type="protein sequence ID" value="EAW07068.1"/>
    <property type="molecule type" value="Genomic_DNA"/>
</dbReference>
<dbReference type="InterPro" id="IPR023214">
    <property type="entry name" value="HAD_sf"/>
</dbReference>
<dbReference type="KEGG" id="act:ACLA_087740"/>
<dbReference type="PANTHER" id="PTHR43434:SF1">
    <property type="entry name" value="PHOSPHOGLYCOLATE PHOSPHATASE"/>
    <property type="match status" value="1"/>
</dbReference>